<sequence>MNELLLCTPHGQYRKGHQRGIVGPMEQKLKLAKNYRVATRYLTPHVSSRDTIPHTSRIESRHDTSHLTYRVATRYLTPHISSRDTIPHTSRIESRHDTSHLTYRVATRYLTPHVSSRDTIPHTSHF</sequence>
<proteinExistence type="predicted"/>
<name>A0A8S1EA21_9PELO</name>
<gene>
    <name evidence="1" type="ORF">CBOVIS_LOCUS372</name>
</gene>
<reference evidence="1 2" key="1">
    <citation type="submission" date="2020-04" db="EMBL/GenBank/DDBJ databases">
        <authorList>
            <person name="Laetsch R D."/>
            <person name="Stevens L."/>
            <person name="Kumar S."/>
            <person name="Blaxter L. M."/>
        </authorList>
    </citation>
    <scope>NUCLEOTIDE SEQUENCE [LARGE SCALE GENOMIC DNA]</scope>
</reference>
<dbReference type="EMBL" id="CADEPM010000001">
    <property type="protein sequence ID" value="CAB3396875.1"/>
    <property type="molecule type" value="Genomic_DNA"/>
</dbReference>
<evidence type="ECO:0000313" key="1">
    <source>
        <dbReference type="EMBL" id="CAB3396875.1"/>
    </source>
</evidence>
<dbReference type="Proteomes" id="UP000494206">
    <property type="component" value="Unassembled WGS sequence"/>
</dbReference>
<keyword evidence="2" id="KW-1185">Reference proteome</keyword>
<evidence type="ECO:0000313" key="2">
    <source>
        <dbReference type="Proteomes" id="UP000494206"/>
    </source>
</evidence>
<dbReference type="AlphaFoldDB" id="A0A8S1EA21"/>
<comment type="caution">
    <text evidence="1">The sequence shown here is derived from an EMBL/GenBank/DDBJ whole genome shotgun (WGS) entry which is preliminary data.</text>
</comment>
<organism evidence="1 2">
    <name type="scientific">Caenorhabditis bovis</name>
    <dbReference type="NCBI Taxonomy" id="2654633"/>
    <lineage>
        <taxon>Eukaryota</taxon>
        <taxon>Metazoa</taxon>
        <taxon>Ecdysozoa</taxon>
        <taxon>Nematoda</taxon>
        <taxon>Chromadorea</taxon>
        <taxon>Rhabditida</taxon>
        <taxon>Rhabditina</taxon>
        <taxon>Rhabditomorpha</taxon>
        <taxon>Rhabditoidea</taxon>
        <taxon>Rhabditidae</taxon>
        <taxon>Peloderinae</taxon>
        <taxon>Caenorhabditis</taxon>
    </lineage>
</organism>
<accession>A0A8S1EA21</accession>
<protein>
    <submittedName>
        <fullName evidence="1">Uncharacterized protein</fullName>
    </submittedName>
</protein>